<name>A0A4Z2CUU5_SCHJA</name>
<dbReference type="Proteomes" id="UP000311919">
    <property type="component" value="Unassembled WGS sequence"/>
</dbReference>
<evidence type="ECO:0000313" key="1">
    <source>
        <dbReference type="EMBL" id="TNN08021.1"/>
    </source>
</evidence>
<proteinExistence type="predicted"/>
<gene>
    <name evidence="1" type="ORF">EWB00_007314</name>
</gene>
<evidence type="ECO:0000313" key="2">
    <source>
        <dbReference type="Proteomes" id="UP000311919"/>
    </source>
</evidence>
<protein>
    <submittedName>
        <fullName evidence="1">Uncharacterized protein</fullName>
    </submittedName>
</protein>
<dbReference type="AlphaFoldDB" id="A0A4Z2CUU5"/>
<organism evidence="1 2">
    <name type="scientific">Schistosoma japonicum</name>
    <name type="common">Blood fluke</name>
    <dbReference type="NCBI Taxonomy" id="6182"/>
    <lineage>
        <taxon>Eukaryota</taxon>
        <taxon>Metazoa</taxon>
        <taxon>Spiralia</taxon>
        <taxon>Lophotrochozoa</taxon>
        <taxon>Platyhelminthes</taxon>
        <taxon>Trematoda</taxon>
        <taxon>Digenea</taxon>
        <taxon>Strigeidida</taxon>
        <taxon>Schistosomatoidea</taxon>
        <taxon>Schistosomatidae</taxon>
        <taxon>Schistosoma</taxon>
    </lineage>
</organism>
<accession>A0A4Z2CUU5</accession>
<reference evidence="1 2" key="1">
    <citation type="submission" date="2019-03" db="EMBL/GenBank/DDBJ databases">
        <title>An improved genome assembly of the fluke Schistosoma japonicum.</title>
        <authorList>
            <person name="Hu W."/>
            <person name="Luo F."/>
            <person name="Yin M."/>
            <person name="Mo X."/>
            <person name="Sun C."/>
            <person name="Wu Q."/>
            <person name="Zhu B."/>
            <person name="Xiang M."/>
            <person name="Wang J."/>
            <person name="Wang Y."/>
            <person name="Zhang T."/>
            <person name="Xu B."/>
            <person name="Zheng H."/>
            <person name="Feng Z."/>
        </authorList>
    </citation>
    <scope>NUCLEOTIDE SEQUENCE [LARGE SCALE GENOMIC DNA]</scope>
    <source>
        <strain evidence="1">HuSjv2</strain>
        <tissue evidence="1">Worms</tissue>
    </source>
</reference>
<sequence>MNYTEIFTHLVVYNVENDTEMTIYRHRIYKANDKVAKISPLLKQSFCFNRSMQVLNKTMVFTSSFMRTRSNSTTL</sequence>
<keyword evidence="2" id="KW-1185">Reference proteome</keyword>
<comment type="caution">
    <text evidence="1">The sequence shown here is derived from an EMBL/GenBank/DDBJ whole genome shotgun (WGS) entry which is preliminary data.</text>
</comment>
<dbReference type="EMBL" id="SKCS01000416">
    <property type="protein sequence ID" value="TNN08021.1"/>
    <property type="molecule type" value="Genomic_DNA"/>
</dbReference>